<dbReference type="InterPro" id="IPR009060">
    <property type="entry name" value="UBA-like_sf"/>
</dbReference>
<keyword evidence="4" id="KW-0863">Zinc-finger</keyword>
<dbReference type="Gene3D" id="3.10.20.90">
    <property type="entry name" value="Phosphatidylinositol 3-kinase Catalytic Subunit, Chain A, domain 1"/>
    <property type="match status" value="1"/>
</dbReference>
<dbReference type="GO" id="GO:0008270">
    <property type="term" value="F:zinc ion binding"/>
    <property type="evidence" value="ECO:0007669"/>
    <property type="project" value="UniProtKB-KW"/>
</dbReference>
<keyword evidence="3" id="KW-0175">Coiled coil</keyword>
<dbReference type="PROSITE" id="PS00028">
    <property type="entry name" value="ZINC_FINGER_C2H2_1"/>
    <property type="match status" value="1"/>
</dbReference>
<name>A0A066W0S9_TILAU</name>
<dbReference type="GO" id="GO:0031397">
    <property type="term" value="P:negative regulation of protein ubiquitination"/>
    <property type="evidence" value="ECO:0007669"/>
    <property type="project" value="TreeGrafter"/>
</dbReference>
<dbReference type="InterPro" id="IPR015940">
    <property type="entry name" value="UBA"/>
</dbReference>
<feature type="compositionally biased region" description="Low complexity" evidence="5">
    <location>
        <begin position="224"/>
        <end position="233"/>
    </location>
</feature>
<comment type="caution">
    <text evidence="9">The sequence shown here is derived from an EMBL/GenBank/DDBJ whole genome shotgun (WGS) entry which is preliminary data.</text>
</comment>
<dbReference type="GO" id="GO:1903094">
    <property type="term" value="P:negative regulation of protein K48-linked deubiquitination"/>
    <property type="evidence" value="ECO:0007669"/>
    <property type="project" value="TreeGrafter"/>
</dbReference>
<dbReference type="OrthoDB" id="10254930at2759"/>
<dbReference type="STRING" id="1037660.A0A066W0S9"/>
<evidence type="ECO:0000256" key="1">
    <source>
        <dbReference type="ARBA" id="ARBA00004496"/>
    </source>
</evidence>
<feature type="region of interest" description="Disordered" evidence="5">
    <location>
        <begin position="36"/>
        <end position="59"/>
    </location>
</feature>
<evidence type="ECO:0000259" key="8">
    <source>
        <dbReference type="PROSITE" id="PS50157"/>
    </source>
</evidence>
<feature type="domain" description="C2H2-type" evidence="8">
    <location>
        <begin position="73"/>
        <end position="102"/>
    </location>
</feature>
<dbReference type="SUPFAM" id="SSF54236">
    <property type="entry name" value="Ubiquitin-like"/>
    <property type="match status" value="1"/>
</dbReference>
<feature type="domain" description="UBX" evidence="7">
    <location>
        <begin position="237"/>
        <end position="316"/>
    </location>
</feature>
<feature type="region of interest" description="Disordered" evidence="5">
    <location>
        <begin position="224"/>
        <end position="243"/>
    </location>
</feature>
<keyword evidence="2" id="KW-0963">Cytoplasm</keyword>
<dbReference type="GO" id="GO:0005634">
    <property type="term" value="C:nucleus"/>
    <property type="evidence" value="ECO:0007669"/>
    <property type="project" value="TreeGrafter"/>
</dbReference>
<dbReference type="Pfam" id="PF22562">
    <property type="entry name" value="UBA_7"/>
    <property type="match status" value="1"/>
</dbReference>
<dbReference type="PROSITE" id="PS50030">
    <property type="entry name" value="UBA"/>
    <property type="match status" value="1"/>
</dbReference>
<reference evidence="9 10" key="1">
    <citation type="submission" date="2014-05" db="EMBL/GenBank/DDBJ databases">
        <title>Draft genome sequence of a rare smut relative, Tilletiaria anomala UBC 951.</title>
        <authorList>
            <consortium name="DOE Joint Genome Institute"/>
            <person name="Toome M."/>
            <person name="Kuo A."/>
            <person name="Henrissat B."/>
            <person name="Lipzen A."/>
            <person name="Tritt A."/>
            <person name="Yoshinaga Y."/>
            <person name="Zane M."/>
            <person name="Barry K."/>
            <person name="Grigoriev I.V."/>
            <person name="Spatafora J.W."/>
            <person name="Aimea M.C."/>
        </authorList>
    </citation>
    <scope>NUCLEOTIDE SEQUENCE [LARGE SCALE GENOMIC DNA]</scope>
    <source>
        <strain evidence="9 10">UBC 951</strain>
    </source>
</reference>
<dbReference type="InParanoid" id="A0A066W0S9"/>
<evidence type="ECO:0000313" key="9">
    <source>
        <dbReference type="EMBL" id="KDN47326.1"/>
    </source>
</evidence>
<evidence type="ECO:0000256" key="4">
    <source>
        <dbReference type="PROSITE-ProRule" id="PRU00042"/>
    </source>
</evidence>
<feature type="compositionally biased region" description="Low complexity" evidence="5">
    <location>
        <begin position="47"/>
        <end position="56"/>
    </location>
</feature>
<dbReference type="OMA" id="AQHFPRK"/>
<dbReference type="InterPro" id="IPR001012">
    <property type="entry name" value="UBX_dom"/>
</dbReference>
<evidence type="ECO:0000259" key="7">
    <source>
        <dbReference type="PROSITE" id="PS50033"/>
    </source>
</evidence>
<dbReference type="PROSITE" id="PS50033">
    <property type="entry name" value="UBX"/>
    <property type="match status" value="1"/>
</dbReference>
<evidence type="ECO:0000256" key="3">
    <source>
        <dbReference type="ARBA" id="ARBA00023054"/>
    </source>
</evidence>
<gene>
    <name evidence="9" type="ORF">K437DRAFT_255865</name>
</gene>
<dbReference type="FunCoup" id="A0A066W0S9">
    <property type="interactions" value="121"/>
</dbReference>
<evidence type="ECO:0000313" key="10">
    <source>
        <dbReference type="Proteomes" id="UP000027361"/>
    </source>
</evidence>
<dbReference type="GO" id="GO:0005737">
    <property type="term" value="C:cytoplasm"/>
    <property type="evidence" value="ECO:0007669"/>
    <property type="project" value="UniProtKB-SubCell"/>
</dbReference>
<dbReference type="AlphaFoldDB" id="A0A066W0S9"/>
<organism evidence="9 10">
    <name type="scientific">Tilletiaria anomala (strain ATCC 24038 / CBS 436.72 / UBC 951)</name>
    <dbReference type="NCBI Taxonomy" id="1037660"/>
    <lineage>
        <taxon>Eukaryota</taxon>
        <taxon>Fungi</taxon>
        <taxon>Dikarya</taxon>
        <taxon>Basidiomycota</taxon>
        <taxon>Ustilaginomycotina</taxon>
        <taxon>Exobasidiomycetes</taxon>
        <taxon>Georgefischeriales</taxon>
        <taxon>Tilletiariaceae</taxon>
        <taxon>Tilletiaria</taxon>
    </lineage>
</organism>
<dbReference type="EMBL" id="JMSN01000030">
    <property type="protein sequence ID" value="KDN47326.1"/>
    <property type="molecule type" value="Genomic_DNA"/>
</dbReference>
<keyword evidence="4" id="KW-0862">Zinc</keyword>
<sequence length="320" mass="35488">MADKQQLIDMGFAPERVDWALRATRGKGIQEAMDHLVEHSEEPVPPAEEQAQGADAAGEDEGLARIGDTANSIKCTECGKQFRNQAYAQFHAEKSGHTDFEESTEEIKPLTEEERKARLDEMRSKLAEKRAKQALLDKEEARANELIRRKAGKETLDAREELKRKEAEKDAARKLQEKMADIAAKERVRAQIEADKHERAEKVRLEKLKREGKLDETAPVSALAAAPSVPRASGAGANAKESRLRVRLNTGEMWSGSLDADSGTLRDVEQKVIADGKSQGPKLELSTTFPRRIFTEEEKGRTLRELGLVPNAALEASATQ</sequence>
<feature type="region of interest" description="Disordered" evidence="5">
    <location>
        <begin position="148"/>
        <end position="173"/>
    </location>
</feature>
<feature type="region of interest" description="Disordered" evidence="5">
    <location>
        <begin position="93"/>
        <end position="114"/>
    </location>
</feature>
<dbReference type="GeneID" id="25264272"/>
<dbReference type="HOGENOM" id="CLU_047594_0_0_1"/>
<evidence type="ECO:0000256" key="2">
    <source>
        <dbReference type="ARBA" id="ARBA00022490"/>
    </source>
</evidence>
<comment type="subcellular location">
    <subcellularLocation>
        <location evidence="1">Cytoplasm</location>
    </subcellularLocation>
</comment>
<dbReference type="PANTHER" id="PTHR46340">
    <property type="entry name" value="UBX DOMAIN-CONTAINING PROTEIN 1"/>
    <property type="match status" value="1"/>
</dbReference>
<dbReference type="InterPro" id="IPR029071">
    <property type="entry name" value="Ubiquitin-like_domsf"/>
</dbReference>
<dbReference type="InterPro" id="IPR057766">
    <property type="entry name" value="Znf-C2H2_OTU1-like_C"/>
</dbReference>
<accession>A0A066W0S9</accession>
<dbReference type="GO" id="GO:0036435">
    <property type="term" value="F:K48-linked polyubiquitin modification-dependent protein binding"/>
    <property type="evidence" value="ECO:0007669"/>
    <property type="project" value="TreeGrafter"/>
</dbReference>
<dbReference type="PROSITE" id="PS50157">
    <property type="entry name" value="ZINC_FINGER_C2H2_2"/>
    <property type="match status" value="1"/>
</dbReference>
<dbReference type="CDD" id="cd01767">
    <property type="entry name" value="UBX"/>
    <property type="match status" value="1"/>
</dbReference>
<dbReference type="SUPFAM" id="SSF46934">
    <property type="entry name" value="UBA-like"/>
    <property type="match status" value="1"/>
</dbReference>
<dbReference type="PANTHER" id="PTHR46340:SF1">
    <property type="entry name" value="UBX DOMAIN-CONTAINING PROTEIN 1"/>
    <property type="match status" value="1"/>
</dbReference>
<evidence type="ECO:0000256" key="5">
    <source>
        <dbReference type="SAM" id="MobiDB-lite"/>
    </source>
</evidence>
<protein>
    <submittedName>
        <fullName evidence="9">Uncharacterized protein</fullName>
    </submittedName>
</protein>
<dbReference type="Pfam" id="PF24560">
    <property type="entry name" value="zf-C2H2_OTU1_C"/>
    <property type="match status" value="1"/>
</dbReference>
<keyword evidence="10" id="KW-1185">Reference proteome</keyword>
<dbReference type="RefSeq" id="XP_013243815.1">
    <property type="nucleotide sequence ID" value="XM_013388361.1"/>
</dbReference>
<evidence type="ECO:0000259" key="6">
    <source>
        <dbReference type="PROSITE" id="PS50030"/>
    </source>
</evidence>
<keyword evidence="4" id="KW-0479">Metal-binding</keyword>
<proteinExistence type="predicted"/>
<dbReference type="Pfam" id="PF00789">
    <property type="entry name" value="UBX"/>
    <property type="match status" value="1"/>
</dbReference>
<dbReference type="InterPro" id="IPR013087">
    <property type="entry name" value="Znf_C2H2_type"/>
</dbReference>
<dbReference type="GO" id="GO:0032435">
    <property type="term" value="P:negative regulation of proteasomal ubiquitin-dependent protein catabolic process"/>
    <property type="evidence" value="ECO:0007669"/>
    <property type="project" value="TreeGrafter"/>
</dbReference>
<feature type="domain" description="UBA" evidence="6">
    <location>
        <begin position="5"/>
        <end position="39"/>
    </location>
</feature>
<dbReference type="Proteomes" id="UP000027361">
    <property type="component" value="Unassembled WGS sequence"/>
</dbReference>
<dbReference type="Gene3D" id="1.10.8.10">
    <property type="entry name" value="DNA helicase RuvA subunit, C-terminal domain"/>
    <property type="match status" value="1"/>
</dbReference>